<evidence type="ECO:0000313" key="3">
    <source>
        <dbReference type="Proteomes" id="UP000655225"/>
    </source>
</evidence>
<dbReference type="Gene3D" id="3.20.20.300">
    <property type="entry name" value="Glycoside hydrolase, family 3, N-terminal domain"/>
    <property type="match status" value="1"/>
</dbReference>
<organism evidence="2 3">
    <name type="scientific">Tetracentron sinense</name>
    <name type="common">Spur-leaf</name>
    <dbReference type="NCBI Taxonomy" id="13715"/>
    <lineage>
        <taxon>Eukaryota</taxon>
        <taxon>Viridiplantae</taxon>
        <taxon>Streptophyta</taxon>
        <taxon>Embryophyta</taxon>
        <taxon>Tracheophyta</taxon>
        <taxon>Spermatophyta</taxon>
        <taxon>Magnoliopsida</taxon>
        <taxon>Trochodendrales</taxon>
        <taxon>Trochodendraceae</taxon>
        <taxon>Tetracentron</taxon>
    </lineage>
</organism>
<dbReference type="InterPro" id="IPR036962">
    <property type="entry name" value="Glyco_hydro_3_N_sf"/>
</dbReference>
<dbReference type="PANTHER" id="PTHR30620">
    <property type="entry name" value="PERIPLASMIC BETA-GLUCOSIDASE-RELATED"/>
    <property type="match status" value="1"/>
</dbReference>
<keyword evidence="1" id="KW-0378">Hydrolase</keyword>
<sequence length="218" mass="23590">MEGMDVLLAYGRSCNGSHGDSRNRFVSDVTPAIGLQLQYQALGLPIEGSSVRTSLQKFQPSKATLSPSLPIPWSTRSRDPQLGKSIGATTALEVRATGIPFVFASCIAVAACANHFVDDGGTTKGINENNTVIDRPGLLCIHLLAYYNSIIKGVNCHGLILKLEWEKMHSNHNLVTRFLKDTLNFRGIDMIISLPHSNYTYSVLAGIQAGIDMVSACL</sequence>
<dbReference type="SUPFAM" id="SSF51445">
    <property type="entry name" value="(Trans)glycosidases"/>
    <property type="match status" value="1"/>
</dbReference>
<evidence type="ECO:0000256" key="1">
    <source>
        <dbReference type="ARBA" id="ARBA00022801"/>
    </source>
</evidence>
<dbReference type="PANTHER" id="PTHR30620:SF77">
    <property type="entry name" value="LYSOSOMAL BETA GLUCOSIDASE-LIKE"/>
    <property type="match status" value="1"/>
</dbReference>
<evidence type="ECO:0000313" key="2">
    <source>
        <dbReference type="EMBL" id="KAF8391844.1"/>
    </source>
</evidence>
<name>A0A834YMJ8_TETSI</name>
<dbReference type="GO" id="GO:0008422">
    <property type="term" value="F:beta-glucosidase activity"/>
    <property type="evidence" value="ECO:0007669"/>
    <property type="project" value="TreeGrafter"/>
</dbReference>
<dbReference type="GO" id="GO:0009251">
    <property type="term" value="P:glucan catabolic process"/>
    <property type="evidence" value="ECO:0007669"/>
    <property type="project" value="TreeGrafter"/>
</dbReference>
<comment type="caution">
    <text evidence="2">The sequence shown here is derived from an EMBL/GenBank/DDBJ whole genome shotgun (WGS) entry which is preliminary data.</text>
</comment>
<reference evidence="2 3" key="1">
    <citation type="submission" date="2020-04" db="EMBL/GenBank/DDBJ databases">
        <title>Plant Genome Project.</title>
        <authorList>
            <person name="Zhang R.-G."/>
        </authorList>
    </citation>
    <scope>NUCLEOTIDE SEQUENCE [LARGE SCALE GENOMIC DNA]</scope>
    <source>
        <strain evidence="2">YNK0</strain>
        <tissue evidence="2">Leaf</tissue>
    </source>
</reference>
<dbReference type="Proteomes" id="UP000655225">
    <property type="component" value="Unassembled WGS sequence"/>
</dbReference>
<accession>A0A834YMJ8</accession>
<dbReference type="InterPro" id="IPR017853">
    <property type="entry name" value="GH"/>
</dbReference>
<protein>
    <submittedName>
        <fullName evidence="2">Uncharacterized protein</fullName>
    </submittedName>
</protein>
<dbReference type="InterPro" id="IPR051915">
    <property type="entry name" value="Cellulose_Degrad_GH3"/>
</dbReference>
<gene>
    <name evidence="2" type="ORF">HHK36_022182</name>
</gene>
<keyword evidence="3" id="KW-1185">Reference proteome</keyword>
<dbReference type="AlphaFoldDB" id="A0A834YMJ8"/>
<proteinExistence type="predicted"/>
<dbReference type="OrthoDB" id="416222at2759"/>
<dbReference type="EMBL" id="JABCRI010000016">
    <property type="protein sequence ID" value="KAF8391844.1"/>
    <property type="molecule type" value="Genomic_DNA"/>
</dbReference>